<name>A0A193LBM2_9GAMM</name>
<dbReference type="SUPFAM" id="SSF56784">
    <property type="entry name" value="HAD-like"/>
    <property type="match status" value="1"/>
</dbReference>
<dbReference type="Pfam" id="PF00702">
    <property type="entry name" value="Hydrolase"/>
    <property type="match status" value="1"/>
</dbReference>
<dbReference type="InterPro" id="IPR036412">
    <property type="entry name" value="HAD-like_sf"/>
</dbReference>
<gene>
    <name evidence="1" type="ORF">BA177_00350</name>
</gene>
<reference evidence="1 2" key="1">
    <citation type="submission" date="2016-06" db="EMBL/GenBank/DDBJ databases">
        <title>Complete genome sequence of a deep-branching marine Gamma Proteobacterium Woeseia oceani type strain XK5.</title>
        <authorList>
            <person name="Mu D."/>
            <person name="Du Z."/>
        </authorList>
    </citation>
    <scope>NUCLEOTIDE SEQUENCE [LARGE SCALE GENOMIC DNA]</scope>
    <source>
        <strain evidence="1 2">XK5</strain>
    </source>
</reference>
<dbReference type="KEGG" id="woc:BA177_00350"/>
<evidence type="ECO:0008006" key="3">
    <source>
        <dbReference type="Google" id="ProtNLM"/>
    </source>
</evidence>
<dbReference type="RefSeq" id="WP_068611703.1">
    <property type="nucleotide sequence ID" value="NZ_CP016268.1"/>
</dbReference>
<accession>A0A193LBM2</accession>
<dbReference type="Gene3D" id="3.40.50.1000">
    <property type="entry name" value="HAD superfamily/HAD-like"/>
    <property type="match status" value="1"/>
</dbReference>
<proteinExistence type="predicted"/>
<dbReference type="InterPro" id="IPR023198">
    <property type="entry name" value="PGP-like_dom2"/>
</dbReference>
<keyword evidence="2" id="KW-1185">Reference proteome</keyword>
<evidence type="ECO:0000313" key="1">
    <source>
        <dbReference type="EMBL" id="ANO49868.1"/>
    </source>
</evidence>
<dbReference type="AlphaFoldDB" id="A0A193LBM2"/>
<dbReference type="InterPro" id="IPR023214">
    <property type="entry name" value="HAD_sf"/>
</dbReference>
<dbReference type="Gene3D" id="1.10.150.240">
    <property type="entry name" value="Putative phosphatase, domain 2"/>
    <property type="match status" value="1"/>
</dbReference>
<protein>
    <recommendedName>
        <fullName evidence="3">Haloacid dehalogenase</fullName>
    </recommendedName>
</protein>
<dbReference type="STRING" id="1548547.BA177_00350"/>
<dbReference type="Proteomes" id="UP000092695">
    <property type="component" value="Chromosome"/>
</dbReference>
<evidence type="ECO:0000313" key="2">
    <source>
        <dbReference type="Proteomes" id="UP000092695"/>
    </source>
</evidence>
<dbReference type="OrthoDB" id="9807630at2"/>
<sequence length="207" mass="22908">MIHAVIFDIDDTLLHSMSADDVLYRQAIRDIVGDVRFRSQLADYEHVSDFGILREVLQDNAIEATDEVTTAIQRRFLDSLSAYVENNGPFREIDGARQLLDRLRGSDEHAVALATGCWRESALLKLHTAGFNVADLPLATADDAMPRVAIMQTALRALPAELASITYFGDGVWDQRACASLGWTFRPVGPGLNGINDYHGEYAELLT</sequence>
<dbReference type="EMBL" id="CP016268">
    <property type="protein sequence ID" value="ANO49868.1"/>
    <property type="molecule type" value="Genomic_DNA"/>
</dbReference>
<organism evidence="1 2">
    <name type="scientific">Woeseia oceani</name>
    <dbReference type="NCBI Taxonomy" id="1548547"/>
    <lineage>
        <taxon>Bacteria</taxon>
        <taxon>Pseudomonadati</taxon>
        <taxon>Pseudomonadota</taxon>
        <taxon>Gammaproteobacteria</taxon>
        <taxon>Woeseiales</taxon>
        <taxon>Woeseiaceae</taxon>
        <taxon>Woeseia</taxon>
    </lineage>
</organism>